<dbReference type="OrthoDB" id="9813438at2"/>
<dbReference type="RefSeq" id="WP_015265797.1">
    <property type="nucleotide sequence ID" value="NC_019904.1"/>
</dbReference>
<proteinExistence type="predicted"/>
<dbReference type="KEGG" id="evi:Echvi_1983"/>
<dbReference type="PATRIC" id="fig|926556.3.peg.2100"/>
<accession>L0FZQ2</accession>
<dbReference type="Pfam" id="PF13589">
    <property type="entry name" value="HATPase_c_3"/>
    <property type="match status" value="1"/>
</dbReference>
<dbReference type="SUPFAM" id="SSF55874">
    <property type="entry name" value="ATPase domain of HSP90 chaperone/DNA topoisomerase II/histidine kinase"/>
    <property type="match status" value="1"/>
</dbReference>
<protein>
    <submittedName>
        <fullName evidence="1">Molecular chaperone of HSP90 family</fullName>
    </submittedName>
</protein>
<reference evidence="2" key="1">
    <citation type="submission" date="2012-02" db="EMBL/GenBank/DDBJ databases">
        <title>The complete genome of Echinicola vietnamensis DSM 17526.</title>
        <authorList>
            <person name="Lucas S."/>
            <person name="Copeland A."/>
            <person name="Lapidus A."/>
            <person name="Glavina del Rio T."/>
            <person name="Dalin E."/>
            <person name="Tice H."/>
            <person name="Bruce D."/>
            <person name="Goodwin L."/>
            <person name="Pitluck S."/>
            <person name="Peters L."/>
            <person name="Ovchinnikova G."/>
            <person name="Teshima H."/>
            <person name="Kyrpides N."/>
            <person name="Mavromatis K."/>
            <person name="Ivanova N."/>
            <person name="Brettin T."/>
            <person name="Detter J.C."/>
            <person name="Han C."/>
            <person name="Larimer F."/>
            <person name="Land M."/>
            <person name="Hauser L."/>
            <person name="Markowitz V."/>
            <person name="Cheng J.-F."/>
            <person name="Hugenholtz P."/>
            <person name="Woyke T."/>
            <person name="Wu D."/>
            <person name="Brambilla E."/>
            <person name="Klenk H.-P."/>
            <person name="Eisen J.A."/>
        </authorList>
    </citation>
    <scope>NUCLEOTIDE SEQUENCE [LARGE SCALE GENOMIC DNA]</scope>
    <source>
        <strain evidence="2">DSM 17526 / LMG 23754 / KMM 6221</strain>
    </source>
</reference>
<dbReference type="Proteomes" id="UP000010796">
    <property type="component" value="Chromosome"/>
</dbReference>
<dbReference type="AlphaFoldDB" id="L0FZQ2"/>
<organism evidence="1 2">
    <name type="scientific">Echinicola vietnamensis (strain DSM 17526 / LMG 23754 / KMM 6221)</name>
    <dbReference type="NCBI Taxonomy" id="926556"/>
    <lineage>
        <taxon>Bacteria</taxon>
        <taxon>Pseudomonadati</taxon>
        <taxon>Bacteroidota</taxon>
        <taxon>Cytophagia</taxon>
        <taxon>Cytophagales</taxon>
        <taxon>Cyclobacteriaceae</taxon>
        <taxon>Echinicola</taxon>
    </lineage>
</organism>
<name>L0FZQ2_ECHVK</name>
<dbReference type="eggNOG" id="COG0323">
    <property type="taxonomic scope" value="Bacteria"/>
</dbReference>
<gene>
    <name evidence="1" type="ordered locus">Echvi_1983</name>
</gene>
<evidence type="ECO:0000313" key="1">
    <source>
        <dbReference type="EMBL" id="AGA78236.1"/>
    </source>
</evidence>
<evidence type="ECO:0000313" key="2">
    <source>
        <dbReference type="Proteomes" id="UP000010796"/>
    </source>
</evidence>
<dbReference type="HOGENOM" id="CLU_037923_0_0_10"/>
<dbReference type="STRING" id="926556.Echvi_1983"/>
<dbReference type="EMBL" id="CP003346">
    <property type="protein sequence ID" value="AGA78236.1"/>
    <property type="molecule type" value="Genomic_DNA"/>
</dbReference>
<keyword evidence="2" id="KW-1185">Reference proteome</keyword>
<dbReference type="InterPro" id="IPR036890">
    <property type="entry name" value="HATPase_C_sf"/>
</dbReference>
<sequence length="523" mass="59743">MKQLSSVNIRPGVTILSVLKHLNYKPYYALAEFIDNSIDSFLKNEKVLKSLEGIDFKLIVNIEFDTTNNRIIITDNAAGIHRNDYQRAFRTAEVPPDNTKLSEFGMGMKSAACWFSNQWEVRTTSLGEDVERTVSFDISKIVEDRIDELDISTKDASKNSHYTVITLMGIEEKMPVKRGLWKVKHHLASIYREYIRNGTLKLLINGTEEMKYHTPKILKVPYYDTPDDEDIEWKQEVEFDFGSDGNGGELKAKGFVAIMETMSVRDSGFALFRRGRVIEGSADNDEGFRPPRISGSLGSHRYKRLFGELHLEGFKVSHTKDGFQWDDNMDAFLDILKEQLEGKDSIPILKQADKYRVRESAKNYSKVSKTVVDNTTETIKEELSNEVNEVRNRKIVEVEDTEPLNEVQESYFKKFPLNLNDCEWMVHLEVSYDESISELFQVGNHLIPPEEKAQGYRNIGVRLSLVHPFMIEFAGDDAKVIEPILRIAVAFGLSEVIAKETKSAVTEVRNNMNELLKGSLSKP</sequence>
<dbReference type="Gene3D" id="3.30.565.10">
    <property type="entry name" value="Histidine kinase-like ATPase, C-terminal domain"/>
    <property type="match status" value="1"/>
</dbReference>